<evidence type="ECO:0000313" key="5">
    <source>
        <dbReference type="Proteomes" id="UP001652623"/>
    </source>
</evidence>
<feature type="domain" description="Non-haem dioxygenase N-terminal" evidence="4">
    <location>
        <begin position="10"/>
        <end position="92"/>
    </location>
</feature>
<dbReference type="GeneID" id="107417464"/>
<dbReference type="InterPro" id="IPR050231">
    <property type="entry name" value="Iron_ascorbate_oxido_reductase"/>
</dbReference>
<reference evidence="5" key="1">
    <citation type="submission" date="2025-05" db="UniProtKB">
        <authorList>
            <consortium name="RefSeq"/>
        </authorList>
    </citation>
    <scope>NUCLEOTIDE SEQUENCE [LARGE SCALE GENOMIC DNA]</scope>
</reference>
<organism evidence="5 6">
    <name type="scientific">Ziziphus jujuba</name>
    <name type="common">Chinese jujube</name>
    <name type="synonym">Ziziphus sativa</name>
    <dbReference type="NCBI Taxonomy" id="326968"/>
    <lineage>
        <taxon>Eukaryota</taxon>
        <taxon>Viridiplantae</taxon>
        <taxon>Streptophyta</taxon>
        <taxon>Embryophyta</taxon>
        <taxon>Tracheophyta</taxon>
        <taxon>Spermatophyta</taxon>
        <taxon>Magnoliopsida</taxon>
        <taxon>eudicotyledons</taxon>
        <taxon>Gunneridae</taxon>
        <taxon>Pentapetalae</taxon>
        <taxon>rosids</taxon>
        <taxon>fabids</taxon>
        <taxon>Rosales</taxon>
        <taxon>Rhamnaceae</taxon>
        <taxon>Paliureae</taxon>
        <taxon>Ziziphus</taxon>
    </lineage>
</organism>
<dbReference type="Gene3D" id="2.60.120.330">
    <property type="entry name" value="B-lactam Antibiotic, Isopenicillin N Synthase, Chain"/>
    <property type="match status" value="1"/>
</dbReference>
<dbReference type="PANTHER" id="PTHR47990">
    <property type="entry name" value="2-OXOGLUTARATE (2OG) AND FE(II)-DEPENDENT OXYGENASE SUPERFAMILY PROTEIN-RELATED"/>
    <property type="match status" value="1"/>
</dbReference>
<dbReference type="RefSeq" id="XP_015881558.2">
    <property type="nucleotide sequence ID" value="XM_016026072.3"/>
</dbReference>
<gene>
    <name evidence="6" type="primary">LOC107417464</name>
</gene>
<evidence type="ECO:0000259" key="4">
    <source>
        <dbReference type="Pfam" id="PF14226"/>
    </source>
</evidence>
<dbReference type="GO" id="GO:0046872">
    <property type="term" value="F:metal ion binding"/>
    <property type="evidence" value="ECO:0007669"/>
    <property type="project" value="UniProtKB-KW"/>
</dbReference>
<protein>
    <submittedName>
        <fullName evidence="6">Deoxypodophyllotoxin synthase</fullName>
    </submittedName>
</protein>
<dbReference type="KEGG" id="zju:107417464"/>
<dbReference type="Pfam" id="PF03171">
    <property type="entry name" value="2OG-FeII_Oxy"/>
    <property type="match status" value="1"/>
</dbReference>
<keyword evidence="2" id="KW-0408">Iron</keyword>
<accession>A0A6P3ZQP8</accession>
<dbReference type="InterPro" id="IPR026992">
    <property type="entry name" value="DIOX_N"/>
</dbReference>
<sequence length="321" mass="36788">MDSQTQIPQIPVIDFSSENFKNGSSSWLSMCNQIRYALEDYGCFVAKYDRLSPQLSAKLSSQAKDMFDLPTETKKKNTSDEPFRGYYTRKHEMPPLREGMGIDNARFVEQTQKFTNLMWPHGNDQFCEVVNSYAKILGDLNELVLEMVFQSYGAGKHYASFAASISHVLRFLKFKLRDTESKSIRLPAHKDLSFATIVHQIDNPGLEVETNDGTWIAIEPDVSHFVFLACEGMQVWSNDRVKACKHRVNISGDKDRYSMGLFTFNNGVIQVPEEMVDDEHPLLYNPFDHPEFVRFFTRSVMTSNDPVKKQFDNPLKAFCGV</sequence>
<dbReference type="Proteomes" id="UP001652623">
    <property type="component" value="Chromosome 2"/>
</dbReference>
<reference evidence="6" key="2">
    <citation type="submission" date="2025-08" db="UniProtKB">
        <authorList>
            <consortium name="RefSeq"/>
        </authorList>
    </citation>
    <scope>IDENTIFICATION</scope>
    <source>
        <tissue evidence="6">Seedling</tissue>
    </source>
</reference>
<dbReference type="InterPro" id="IPR027443">
    <property type="entry name" value="IPNS-like_sf"/>
</dbReference>
<dbReference type="InterPro" id="IPR044861">
    <property type="entry name" value="IPNS-like_FE2OG_OXY"/>
</dbReference>
<keyword evidence="1" id="KW-0479">Metal-binding</keyword>
<dbReference type="Pfam" id="PF14226">
    <property type="entry name" value="DIOX_N"/>
    <property type="match status" value="1"/>
</dbReference>
<evidence type="ECO:0000256" key="2">
    <source>
        <dbReference type="ARBA" id="ARBA00023004"/>
    </source>
</evidence>
<dbReference type="InParanoid" id="A0A6P3ZQP8"/>
<name>A0A6P3ZQP8_ZIZJJ</name>
<feature type="domain" description="Isopenicillin N synthase-like Fe(2+) 2OG dioxygenase" evidence="3">
    <location>
        <begin position="178"/>
        <end position="263"/>
    </location>
</feature>
<keyword evidence="5" id="KW-1185">Reference proteome</keyword>
<evidence type="ECO:0000313" key="6">
    <source>
        <dbReference type="RefSeq" id="XP_015881558.2"/>
    </source>
</evidence>
<dbReference type="SUPFAM" id="SSF51197">
    <property type="entry name" value="Clavaminate synthase-like"/>
    <property type="match status" value="1"/>
</dbReference>
<dbReference type="AlphaFoldDB" id="A0A6P3ZQP8"/>
<evidence type="ECO:0000256" key="1">
    <source>
        <dbReference type="ARBA" id="ARBA00022723"/>
    </source>
</evidence>
<evidence type="ECO:0000259" key="3">
    <source>
        <dbReference type="Pfam" id="PF03171"/>
    </source>
</evidence>
<proteinExistence type="predicted"/>